<feature type="region of interest" description="Disordered" evidence="1">
    <location>
        <begin position="1"/>
        <end position="130"/>
    </location>
</feature>
<accession>A0AAD1RLZ7</accession>
<protein>
    <submittedName>
        <fullName evidence="2">Uncharacterized protein</fullName>
    </submittedName>
</protein>
<proteinExistence type="predicted"/>
<evidence type="ECO:0000256" key="1">
    <source>
        <dbReference type="SAM" id="MobiDB-lite"/>
    </source>
</evidence>
<gene>
    <name evidence="2" type="ORF">PECUL_23A016692</name>
</gene>
<keyword evidence="3" id="KW-1185">Reference proteome</keyword>
<dbReference type="Proteomes" id="UP001295444">
    <property type="component" value="Chromosome 03"/>
</dbReference>
<dbReference type="EMBL" id="OW240914">
    <property type="protein sequence ID" value="CAH2274058.1"/>
    <property type="molecule type" value="Genomic_DNA"/>
</dbReference>
<organism evidence="2 3">
    <name type="scientific">Pelobates cultripes</name>
    <name type="common">Western spadefoot toad</name>
    <dbReference type="NCBI Taxonomy" id="61616"/>
    <lineage>
        <taxon>Eukaryota</taxon>
        <taxon>Metazoa</taxon>
        <taxon>Chordata</taxon>
        <taxon>Craniata</taxon>
        <taxon>Vertebrata</taxon>
        <taxon>Euteleostomi</taxon>
        <taxon>Amphibia</taxon>
        <taxon>Batrachia</taxon>
        <taxon>Anura</taxon>
        <taxon>Pelobatoidea</taxon>
        <taxon>Pelobatidae</taxon>
        <taxon>Pelobates</taxon>
    </lineage>
</organism>
<evidence type="ECO:0000313" key="3">
    <source>
        <dbReference type="Proteomes" id="UP001295444"/>
    </source>
</evidence>
<feature type="compositionally biased region" description="Polar residues" evidence="1">
    <location>
        <begin position="1"/>
        <end position="23"/>
    </location>
</feature>
<name>A0AAD1RLZ7_PELCU</name>
<sequence length="130" mass="14734">MTNTYRTGDEPTQQDCPNAQHSSALHHDTRTHPTLTTRDSTRSTNTPPTLIGSPNRHRKTPTQKGHPNKTTPRRMTHTQPPPTHIKEQRLAQRGHPQQTRTQDKNYLTDPRPPNAPLLDNHSLPPTPTDQ</sequence>
<evidence type="ECO:0000313" key="2">
    <source>
        <dbReference type="EMBL" id="CAH2274058.1"/>
    </source>
</evidence>
<feature type="compositionally biased region" description="Polar residues" evidence="1">
    <location>
        <begin position="32"/>
        <end position="48"/>
    </location>
</feature>
<reference evidence="2" key="1">
    <citation type="submission" date="2022-03" db="EMBL/GenBank/DDBJ databases">
        <authorList>
            <person name="Alioto T."/>
            <person name="Alioto T."/>
            <person name="Gomez Garrido J."/>
        </authorList>
    </citation>
    <scope>NUCLEOTIDE SEQUENCE</scope>
</reference>
<dbReference type="AlphaFoldDB" id="A0AAD1RLZ7"/>